<organism evidence="3 4">
    <name type="scientific">Thermovenabulum gondwanense</name>
    <dbReference type="NCBI Taxonomy" id="520767"/>
    <lineage>
        <taxon>Bacteria</taxon>
        <taxon>Bacillati</taxon>
        <taxon>Bacillota</taxon>
        <taxon>Clostridia</taxon>
        <taxon>Thermosediminibacterales</taxon>
        <taxon>Thermosediminibacteraceae</taxon>
        <taxon>Thermovenabulum</taxon>
    </lineage>
</organism>
<feature type="transmembrane region" description="Helical" evidence="1">
    <location>
        <begin position="166"/>
        <end position="188"/>
    </location>
</feature>
<protein>
    <submittedName>
        <fullName evidence="3">Spore maturation protein A</fullName>
    </submittedName>
</protein>
<dbReference type="EMBL" id="LOHZ01000027">
    <property type="protein sequence ID" value="KYO66454.1"/>
    <property type="molecule type" value="Genomic_DNA"/>
</dbReference>
<sequence length="192" mass="20497">MAMNFIFFFFIFTGIILSAFTGKIDAVTQVVFESSKSTVELCLGLIGSISFWMGLMKIAEESGLIEKIASFFKPVMKKLFPDIPSNHPAMGAMAMNFAANLLGLGNAATPLGLKAMKELQNLNVKKDTASNAMCTFLVINTSSITLIPTTTLALMKASGSDNPSAIIGTTLMATLCSTTAGIIAVKILEKFY</sequence>
<gene>
    <name evidence="3" type="primary">spmA</name>
    <name evidence="3" type="ORF">ATZ99_10820</name>
</gene>
<proteinExistence type="predicted"/>
<evidence type="ECO:0000313" key="3">
    <source>
        <dbReference type="EMBL" id="KYO66454.1"/>
    </source>
</evidence>
<feature type="transmembrane region" description="Helical" evidence="1">
    <location>
        <begin position="132"/>
        <end position="154"/>
    </location>
</feature>
<accession>A0A161PX88</accession>
<keyword evidence="1" id="KW-1133">Transmembrane helix</keyword>
<dbReference type="PATRIC" id="fig|520767.4.peg.1183"/>
<keyword evidence="4" id="KW-1185">Reference proteome</keyword>
<evidence type="ECO:0000256" key="1">
    <source>
        <dbReference type="SAM" id="Phobius"/>
    </source>
</evidence>
<keyword evidence="1" id="KW-0472">Membrane</keyword>
<dbReference type="InterPro" id="IPR011642">
    <property type="entry name" value="Gate_dom"/>
</dbReference>
<feature type="domain" description="Nucleoside transporter/FeoB GTPase Gate" evidence="2">
    <location>
        <begin position="43"/>
        <end position="150"/>
    </location>
</feature>
<dbReference type="STRING" id="520767.ATZ99_10820"/>
<reference evidence="3 4" key="1">
    <citation type="submission" date="2015-12" db="EMBL/GenBank/DDBJ databases">
        <title>Draft genome of Thermovenabulum gondwanense isolated from a red thermophilic microbial mat colonisisng an outflow channel of a bore well.</title>
        <authorList>
            <person name="Patel B.K."/>
        </authorList>
    </citation>
    <scope>NUCLEOTIDE SEQUENCE [LARGE SCALE GENOMIC DNA]</scope>
    <source>
        <strain evidence="3 4">R270</strain>
    </source>
</reference>
<dbReference type="RefSeq" id="WP_245641315.1">
    <property type="nucleotide sequence ID" value="NZ_LOHZ01000027.1"/>
</dbReference>
<evidence type="ECO:0000259" key="2">
    <source>
        <dbReference type="Pfam" id="PF07670"/>
    </source>
</evidence>
<evidence type="ECO:0000313" key="4">
    <source>
        <dbReference type="Proteomes" id="UP000075737"/>
    </source>
</evidence>
<dbReference type="AlphaFoldDB" id="A0A161PX88"/>
<dbReference type="Pfam" id="PF07670">
    <property type="entry name" value="Gate"/>
    <property type="match status" value="1"/>
</dbReference>
<comment type="caution">
    <text evidence="3">The sequence shown here is derived from an EMBL/GenBank/DDBJ whole genome shotgun (WGS) entry which is preliminary data.</text>
</comment>
<name>A0A161PX88_9FIRM</name>
<dbReference type="Proteomes" id="UP000075737">
    <property type="component" value="Unassembled WGS sequence"/>
</dbReference>
<keyword evidence="1" id="KW-0812">Transmembrane</keyword>